<accession>A0A8M3B380</accession>
<evidence type="ECO:0000256" key="3">
    <source>
        <dbReference type="ARBA" id="ARBA00023180"/>
    </source>
</evidence>
<dbReference type="SUPFAM" id="SSF56436">
    <property type="entry name" value="C-type lectin-like"/>
    <property type="match status" value="1"/>
</dbReference>
<dbReference type="InterPro" id="IPR016186">
    <property type="entry name" value="C-type_lectin-like/link_sf"/>
</dbReference>
<gene>
    <name evidence="8" type="primary">si:ch211-214k5.3</name>
</gene>
<dbReference type="InterPro" id="IPR016187">
    <property type="entry name" value="CTDL_fold"/>
</dbReference>
<dbReference type="Proteomes" id="UP000000437">
    <property type="component" value="Chromosome 10"/>
</dbReference>
<dbReference type="KEGG" id="dre:100034611"/>
<dbReference type="PROSITE" id="PS50041">
    <property type="entry name" value="C_TYPE_LECTIN_2"/>
    <property type="match status" value="1"/>
</dbReference>
<dbReference type="CDD" id="cd03590">
    <property type="entry name" value="CLECT_DC-SIGN_like"/>
    <property type="match status" value="1"/>
</dbReference>
<evidence type="ECO:0000256" key="1">
    <source>
        <dbReference type="ARBA" id="ARBA00022734"/>
    </source>
</evidence>
<name>A0A8M3B380_DANRE</name>
<evidence type="ECO:0000313" key="7">
    <source>
        <dbReference type="Proteomes" id="UP000000437"/>
    </source>
</evidence>
<organism evidence="7 8">
    <name type="scientific">Danio rerio</name>
    <name type="common">Zebrafish</name>
    <name type="synonym">Brachydanio rerio</name>
    <dbReference type="NCBI Taxonomy" id="7955"/>
    <lineage>
        <taxon>Eukaryota</taxon>
        <taxon>Metazoa</taxon>
        <taxon>Chordata</taxon>
        <taxon>Craniata</taxon>
        <taxon>Vertebrata</taxon>
        <taxon>Euteleostomi</taxon>
        <taxon>Actinopterygii</taxon>
        <taxon>Neopterygii</taxon>
        <taxon>Teleostei</taxon>
        <taxon>Ostariophysi</taxon>
        <taxon>Cypriniformes</taxon>
        <taxon>Danionidae</taxon>
        <taxon>Danioninae</taxon>
        <taxon>Danio</taxon>
    </lineage>
</organism>
<dbReference type="InterPro" id="IPR001304">
    <property type="entry name" value="C-type_lectin-like"/>
</dbReference>
<dbReference type="InterPro" id="IPR033989">
    <property type="entry name" value="CD209-like_CTLD"/>
</dbReference>
<evidence type="ECO:0000313" key="8">
    <source>
        <dbReference type="RefSeq" id="XP_009303575.3"/>
    </source>
</evidence>
<dbReference type="Pfam" id="PF00059">
    <property type="entry name" value="Lectin_C"/>
    <property type="match status" value="1"/>
</dbReference>
<dbReference type="Gene3D" id="3.10.100.10">
    <property type="entry name" value="Mannose-Binding Protein A, subunit A"/>
    <property type="match status" value="1"/>
</dbReference>
<feature type="domain" description="C-type lectin" evidence="6">
    <location>
        <begin position="222"/>
        <end position="334"/>
    </location>
</feature>
<keyword evidence="3" id="KW-0325">Glycoprotein</keyword>
<dbReference type="FunCoup" id="A0A8M3B380">
    <property type="interactions" value="20"/>
</dbReference>
<dbReference type="PANTHER" id="PTHR46490">
    <property type="entry name" value="C-TYPE LECTIN DOMAIN FAMILY 12 MEMBER A-RELATED"/>
    <property type="match status" value="1"/>
</dbReference>
<keyword evidence="5" id="KW-0812">Transmembrane</keyword>
<keyword evidence="1" id="KW-0430">Lectin</keyword>
<feature type="transmembrane region" description="Helical" evidence="5">
    <location>
        <begin position="110"/>
        <end position="132"/>
    </location>
</feature>
<dbReference type="InterPro" id="IPR052309">
    <property type="entry name" value="C-type_Lectin_Domain_Fam1"/>
</dbReference>
<evidence type="ECO:0000256" key="2">
    <source>
        <dbReference type="ARBA" id="ARBA00023157"/>
    </source>
</evidence>
<keyword evidence="2" id="KW-1015">Disulfide bond</keyword>
<keyword evidence="4" id="KW-0175">Coiled coil</keyword>
<dbReference type="InterPro" id="IPR018378">
    <property type="entry name" value="C-type_lectin_CS"/>
</dbReference>
<dbReference type="GO" id="GO:0030246">
    <property type="term" value="F:carbohydrate binding"/>
    <property type="evidence" value="ECO:0007669"/>
    <property type="project" value="UniProtKB-KW"/>
</dbReference>
<feature type="coiled-coil region" evidence="4">
    <location>
        <begin position="143"/>
        <end position="215"/>
    </location>
</feature>
<protein>
    <submittedName>
        <fullName evidence="8">Uncharacterized protein si:ch211-214k5.3</fullName>
    </submittedName>
</protein>
<dbReference type="RefSeq" id="XP_009303575.3">
    <property type="nucleotide sequence ID" value="XM_009305300.5"/>
</dbReference>
<keyword evidence="5" id="KW-1133">Transmembrane helix</keyword>
<sequence length="338" mass="38901">MSRDLNLTQLDSHFLFVSLVVGDKCVKLKGTLRTFSISSLLSCKRVKMSKDVYENVFSSESGERNSEQVEMMVAIYESANCVRDQDFRINTQQPIQQTGSDSVNTRIFRAYPVCLVLLCFLLLTAVIVLSVYTHTNYTQENRITSLTEERDQLLINITNLIEERDQLLININAGNAQNQNLTKEKNELLSKNDDLIIQNVQLQQVENNLQECRNKLDGWFNYQSSFYFISSEKKNWSESTRNCRDRGADLIIINNKEEQDFVKKISGGDVVWIGLSDSDEEGSWKWVDDPSMTSGFRFWGTFEPNGKRGENCAVSRSSGWADYPCNNYFQWICEKRAL</sequence>
<evidence type="ECO:0000256" key="5">
    <source>
        <dbReference type="SAM" id="Phobius"/>
    </source>
</evidence>
<keyword evidence="5" id="KW-0472">Membrane</keyword>
<evidence type="ECO:0000256" key="4">
    <source>
        <dbReference type="SAM" id="Coils"/>
    </source>
</evidence>
<dbReference type="SMART" id="SM00034">
    <property type="entry name" value="CLECT"/>
    <property type="match status" value="1"/>
</dbReference>
<evidence type="ECO:0000259" key="6">
    <source>
        <dbReference type="PROSITE" id="PS50041"/>
    </source>
</evidence>
<dbReference type="PANTHER" id="PTHR46490:SF6">
    <property type="entry name" value="ASIALOGLYCOPROTEIN RECEPTOR 1-LIKE-RELATED"/>
    <property type="match status" value="1"/>
</dbReference>
<dbReference type="OrthoDB" id="8950604at2759"/>
<keyword evidence="7" id="KW-1185">Reference proteome</keyword>
<dbReference type="GeneID" id="100034611"/>
<proteinExistence type="predicted"/>
<dbReference type="PROSITE" id="PS00615">
    <property type="entry name" value="C_TYPE_LECTIN_1"/>
    <property type="match status" value="1"/>
</dbReference>
<dbReference type="AlphaFoldDB" id="A0A8M3B380"/>
<reference evidence="8" key="1">
    <citation type="submission" date="2025-08" db="UniProtKB">
        <authorList>
            <consortium name="RefSeq"/>
        </authorList>
    </citation>
    <scope>IDENTIFICATION</scope>
    <source>
        <strain evidence="8">Tuebingen</strain>
        <tissue evidence="8">Fibroblasts and whole tissue</tissue>
    </source>
</reference>